<dbReference type="GO" id="GO:0003676">
    <property type="term" value="F:nucleic acid binding"/>
    <property type="evidence" value="ECO:0007669"/>
    <property type="project" value="InterPro"/>
</dbReference>
<keyword evidence="3" id="KW-0479">Metal-binding</keyword>
<feature type="compositionally biased region" description="Polar residues" evidence="12">
    <location>
        <begin position="1"/>
        <end position="11"/>
    </location>
</feature>
<evidence type="ECO:0000256" key="7">
    <source>
        <dbReference type="ARBA" id="ARBA00022806"/>
    </source>
</evidence>
<dbReference type="InterPro" id="IPR001841">
    <property type="entry name" value="Znf_RING"/>
</dbReference>
<protein>
    <submittedName>
        <fullName evidence="16">Helicase-like transcription factor</fullName>
    </submittedName>
</protein>
<dbReference type="Gene3D" id="3.40.50.10810">
    <property type="entry name" value="Tandem AAA-ATPase domain"/>
    <property type="match status" value="1"/>
</dbReference>
<keyword evidence="4" id="KW-0547">Nucleotide-binding</keyword>
<dbReference type="GO" id="GO:0008094">
    <property type="term" value="F:ATP-dependent activity, acting on DNA"/>
    <property type="evidence" value="ECO:0007669"/>
    <property type="project" value="TreeGrafter"/>
</dbReference>
<dbReference type="Gene3D" id="3.30.70.2330">
    <property type="match status" value="1"/>
</dbReference>
<feature type="domain" description="Helicase C-terminal" evidence="15">
    <location>
        <begin position="731"/>
        <end position="881"/>
    </location>
</feature>
<dbReference type="Proteomes" id="UP000469558">
    <property type="component" value="Unassembled WGS sequence"/>
</dbReference>
<dbReference type="InterPro" id="IPR014905">
    <property type="entry name" value="HIRAN"/>
</dbReference>
<feature type="domain" description="Helicase ATP-binding" evidence="14">
    <location>
        <begin position="331"/>
        <end position="504"/>
    </location>
</feature>
<feature type="compositionally biased region" description="Low complexity" evidence="12">
    <location>
        <begin position="213"/>
        <end position="226"/>
    </location>
</feature>
<dbReference type="AlphaFoldDB" id="A0A8T9BS22"/>
<dbReference type="GO" id="GO:0005524">
    <property type="term" value="F:ATP binding"/>
    <property type="evidence" value="ECO:0007669"/>
    <property type="project" value="UniProtKB-KW"/>
</dbReference>
<gene>
    <name evidence="16" type="primary">HLTF</name>
    <name evidence="16" type="ORF">LSUE1_G009467</name>
</gene>
<evidence type="ECO:0000259" key="13">
    <source>
        <dbReference type="PROSITE" id="PS50089"/>
    </source>
</evidence>
<dbReference type="SUPFAM" id="SSF52540">
    <property type="entry name" value="P-loop containing nucleoside triphosphate hydrolases"/>
    <property type="match status" value="2"/>
</dbReference>
<organism evidence="16 17">
    <name type="scientific">Lachnellula suecica</name>
    <dbReference type="NCBI Taxonomy" id="602035"/>
    <lineage>
        <taxon>Eukaryota</taxon>
        <taxon>Fungi</taxon>
        <taxon>Dikarya</taxon>
        <taxon>Ascomycota</taxon>
        <taxon>Pezizomycotina</taxon>
        <taxon>Leotiomycetes</taxon>
        <taxon>Helotiales</taxon>
        <taxon>Lachnaceae</taxon>
        <taxon>Lachnellula</taxon>
    </lineage>
</organism>
<dbReference type="InterPro" id="IPR013083">
    <property type="entry name" value="Znf_RING/FYVE/PHD"/>
</dbReference>
<proteinExistence type="inferred from homology"/>
<sequence>MVKRTASSSYIDLTGDDENAQPQRKHARVSVNQPSGSQPQPSQSLSQRDAWGNAVEENEVLDLSQDVDEGSEWVCLGAIDGKIVGIRYYNGYATPGEQVMIRREPGNPYDSNAIRINNVHGTQIGHLPRTIASKLASYMDSRALVIEGVIAGEKGAFDCPILLKVFGPAEPGARAQLEARIKADRLPVKERGAAAPKKPVERLPPPRKQTGYSGSSQASSSQPSSQPEIAPELSISDFVQSSERFDPREAAKIVEAWGAGGDALAKMPMADQPEGLKSTLLPYQRQGLAWMMEKENPVLPAAGSTDVVQLWKRSTGGANTFQNIATNYKSNTAPVLARGGILADDMGLGKTLQVISTILEGGPGTTLIVAPVGVMSNWSQQIERHVKEENALKVLVYHGANRKHLTFREFEQYNVVITSYGLVGSECMPKGSKVPVKTPTKDGLFSMNWRRVVLDEGHQIRNASTRYAVATTSLLATSKWVLTGTPIVNTIKDLYSMLKYIGITGGLERMELFNAVLTRPLNNGDPNAELILQTILRTLCLRRRKDMAFIDLKLPEKSEYVHRVAFRKDEKEKYDAISSEAKGMVENYINKPNKKGVNMYRHFLEILLRLRQVCCHWKLCEDRVTDLMAFLEADGAVALTEENRTILQAVLQLSIDSQEECSVCLEDLHDPVITACKHVYGRECIERVIELQHKCPMCRGELADKDCLIAPAVEKKVVEDPDIDIDTKSSKTEALMSILTASRRDPKSKVVIFSQWTSFLNIIQHQLVEADMKFTRIDGSMSAPARDAGMSALENDPDCRILLASLSVCSVGLNLVAADTVILADSWWAPAIEDQAVDRVHRLGQTRPCTVWRLVMEESIEERVLEIQAEKRKLVGKAFQE</sequence>
<dbReference type="Gene3D" id="3.40.50.300">
    <property type="entry name" value="P-loop containing nucleotide triphosphate hydrolases"/>
    <property type="match status" value="1"/>
</dbReference>
<dbReference type="Pfam" id="PF08797">
    <property type="entry name" value="HIRAN"/>
    <property type="match status" value="1"/>
</dbReference>
<keyword evidence="5 11" id="KW-0863">Zinc-finger</keyword>
<dbReference type="GO" id="GO:0006281">
    <property type="term" value="P:DNA repair"/>
    <property type="evidence" value="ECO:0007669"/>
    <property type="project" value="TreeGrafter"/>
</dbReference>
<comment type="similarity">
    <text evidence="2">Belongs to the SNF2/RAD54 helicase family.</text>
</comment>
<comment type="caution">
    <text evidence="16">The sequence shown here is derived from an EMBL/GenBank/DDBJ whole genome shotgun (WGS) entry which is preliminary data.</text>
</comment>
<evidence type="ECO:0000256" key="10">
    <source>
        <dbReference type="ARBA" id="ARBA00023242"/>
    </source>
</evidence>
<dbReference type="SUPFAM" id="SSF57850">
    <property type="entry name" value="RING/U-box"/>
    <property type="match status" value="1"/>
</dbReference>
<dbReference type="GO" id="GO:0016818">
    <property type="term" value="F:hydrolase activity, acting on acid anhydrides, in phosphorus-containing anhydrides"/>
    <property type="evidence" value="ECO:0007669"/>
    <property type="project" value="InterPro"/>
</dbReference>
<dbReference type="GO" id="GO:0008270">
    <property type="term" value="F:zinc ion binding"/>
    <property type="evidence" value="ECO:0007669"/>
    <property type="project" value="UniProtKB-KW"/>
</dbReference>
<dbReference type="SMART" id="SM00184">
    <property type="entry name" value="RING"/>
    <property type="match status" value="1"/>
</dbReference>
<evidence type="ECO:0000313" key="16">
    <source>
        <dbReference type="EMBL" id="TVY56961.1"/>
    </source>
</evidence>
<comment type="subcellular location">
    <subcellularLocation>
        <location evidence="1">Nucleus</location>
    </subcellularLocation>
</comment>
<dbReference type="InterPro" id="IPR049730">
    <property type="entry name" value="SNF2/RAD54-like_C"/>
</dbReference>
<dbReference type="InterPro" id="IPR050628">
    <property type="entry name" value="SNF2_RAD54_helicase_TF"/>
</dbReference>
<dbReference type="SMART" id="SM00487">
    <property type="entry name" value="DEXDc"/>
    <property type="match status" value="1"/>
</dbReference>
<dbReference type="InterPro" id="IPR038718">
    <property type="entry name" value="SNF2-like_sf"/>
</dbReference>
<keyword evidence="6" id="KW-0378">Hydrolase</keyword>
<dbReference type="PROSITE" id="PS51192">
    <property type="entry name" value="HELICASE_ATP_BIND_1"/>
    <property type="match status" value="1"/>
</dbReference>
<accession>A0A8T9BS22</accession>
<keyword evidence="9" id="KW-0067">ATP-binding</keyword>
<evidence type="ECO:0000256" key="5">
    <source>
        <dbReference type="ARBA" id="ARBA00022771"/>
    </source>
</evidence>
<keyword evidence="17" id="KW-1185">Reference proteome</keyword>
<dbReference type="Pfam" id="PF13923">
    <property type="entry name" value="zf-C3HC4_2"/>
    <property type="match status" value="1"/>
</dbReference>
<dbReference type="EMBL" id="QGMK01002647">
    <property type="protein sequence ID" value="TVY56961.1"/>
    <property type="molecule type" value="Genomic_DNA"/>
</dbReference>
<dbReference type="Gene3D" id="3.30.40.10">
    <property type="entry name" value="Zinc/RING finger domain, C3HC4 (zinc finger)"/>
    <property type="match status" value="1"/>
</dbReference>
<evidence type="ECO:0000256" key="8">
    <source>
        <dbReference type="ARBA" id="ARBA00022833"/>
    </source>
</evidence>
<keyword evidence="8" id="KW-0862">Zinc</keyword>
<dbReference type="Pfam" id="PF00176">
    <property type="entry name" value="SNF2-rel_dom"/>
    <property type="match status" value="1"/>
</dbReference>
<dbReference type="GO" id="GO:0005634">
    <property type="term" value="C:nucleus"/>
    <property type="evidence" value="ECO:0007669"/>
    <property type="project" value="UniProtKB-SubCell"/>
</dbReference>
<dbReference type="PANTHER" id="PTHR45626">
    <property type="entry name" value="TRANSCRIPTION TERMINATION FACTOR 2-RELATED"/>
    <property type="match status" value="1"/>
</dbReference>
<dbReference type="SMART" id="SM00910">
    <property type="entry name" value="HIRAN"/>
    <property type="match status" value="1"/>
</dbReference>
<evidence type="ECO:0000256" key="11">
    <source>
        <dbReference type="PROSITE-ProRule" id="PRU00175"/>
    </source>
</evidence>
<feature type="non-terminal residue" evidence="16">
    <location>
        <position position="881"/>
    </location>
</feature>
<dbReference type="SMART" id="SM00490">
    <property type="entry name" value="HELICc"/>
    <property type="match status" value="1"/>
</dbReference>
<keyword evidence="10" id="KW-0539">Nucleus</keyword>
<evidence type="ECO:0000259" key="15">
    <source>
        <dbReference type="PROSITE" id="PS51194"/>
    </source>
</evidence>
<dbReference type="InterPro" id="IPR000330">
    <property type="entry name" value="SNF2_N"/>
</dbReference>
<evidence type="ECO:0000259" key="14">
    <source>
        <dbReference type="PROSITE" id="PS51192"/>
    </source>
</evidence>
<keyword evidence="7 16" id="KW-0347">Helicase</keyword>
<feature type="region of interest" description="Disordered" evidence="12">
    <location>
        <begin position="188"/>
        <end position="229"/>
    </location>
</feature>
<feature type="region of interest" description="Disordered" evidence="12">
    <location>
        <begin position="1"/>
        <end position="50"/>
    </location>
</feature>
<dbReference type="CDD" id="cd18793">
    <property type="entry name" value="SF2_C_SNF"/>
    <property type="match status" value="1"/>
</dbReference>
<evidence type="ECO:0000256" key="9">
    <source>
        <dbReference type="ARBA" id="ARBA00022840"/>
    </source>
</evidence>
<evidence type="ECO:0000313" key="17">
    <source>
        <dbReference type="Proteomes" id="UP000469558"/>
    </source>
</evidence>
<feature type="compositionally biased region" description="Low complexity" evidence="12">
    <location>
        <begin position="33"/>
        <end position="47"/>
    </location>
</feature>
<dbReference type="Pfam" id="PF00271">
    <property type="entry name" value="Helicase_C"/>
    <property type="match status" value="1"/>
</dbReference>
<dbReference type="InterPro" id="IPR014001">
    <property type="entry name" value="Helicase_ATP-bd"/>
</dbReference>
<feature type="domain" description="RING-type" evidence="13">
    <location>
        <begin position="661"/>
        <end position="699"/>
    </location>
</feature>
<dbReference type="CDD" id="cd18008">
    <property type="entry name" value="DEXDc_SHPRH-like"/>
    <property type="match status" value="1"/>
</dbReference>
<dbReference type="InterPro" id="IPR027417">
    <property type="entry name" value="P-loop_NTPase"/>
</dbReference>
<evidence type="ECO:0000256" key="12">
    <source>
        <dbReference type="SAM" id="MobiDB-lite"/>
    </source>
</evidence>
<dbReference type="GO" id="GO:0004386">
    <property type="term" value="F:helicase activity"/>
    <property type="evidence" value="ECO:0007669"/>
    <property type="project" value="UniProtKB-KW"/>
</dbReference>
<dbReference type="PANTHER" id="PTHR45626:SF11">
    <property type="entry name" value="FAMILY HELICASE, PUTATIVE (AFU_ORTHOLOGUE AFUA_5G06590)-RELATED"/>
    <property type="match status" value="1"/>
</dbReference>
<evidence type="ECO:0000256" key="4">
    <source>
        <dbReference type="ARBA" id="ARBA00022741"/>
    </source>
</evidence>
<dbReference type="InterPro" id="IPR001650">
    <property type="entry name" value="Helicase_C-like"/>
</dbReference>
<name>A0A8T9BS22_9HELO</name>
<evidence type="ECO:0000256" key="1">
    <source>
        <dbReference type="ARBA" id="ARBA00004123"/>
    </source>
</evidence>
<dbReference type="OrthoDB" id="448448at2759"/>
<dbReference type="PROSITE" id="PS50089">
    <property type="entry name" value="ZF_RING_2"/>
    <property type="match status" value="1"/>
</dbReference>
<evidence type="ECO:0000256" key="6">
    <source>
        <dbReference type="ARBA" id="ARBA00022801"/>
    </source>
</evidence>
<evidence type="ECO:0000256" key="2">
    <source>
        <dbReference type="ARBA" id="ARBA00007025"/>
    </source>
</evidence>
<reference evidence="16 17" key="1">
    <citation type="submission" date="2018-05" db="EMBL/GenBank/DDBJ databases">
        <title>Genome sequencing and assembly of the regulated plant pathogen Lachnellula willkommii and related sister species for the development of diagnostic species identification markers.</title>
        <authorList>
            <person name="Giroux E."/>
            <person name="Bilodeau G."/>
        </authorList>
    </citation>
    <scope>NUCLEOTIDE SEQUENCE [LARGE SCALE GENOMIC DNA]</scope>
    <source>
        <strain evidence="16 17">CBS 268.59</strain>
    </source>
</reference>
<evidence type="ECO:0000256" key="3">
    <source>
        <dbReference type="ARBA" id="ARBA00022723"/>
    </source>
</evidence>
<dbReference type="PROSITE" id="PS51194">
    <property type="entry name" value="HELICASE_CTER"/>
    <property type="match status" value="1"/>
</dbReference>